<dbReference type="FunCoup" id="K0KW21">
    <property type="interactions" value="23"/>
</dbReference>
<dbReference type="InterPro" id="IPR009060">
    <property type="entry name" value="UBA-like_sf"/>
</dbReference>
<dbReference type="SUPFAM" id="SSF46934">
    <property type="entry name" value="UBA-like"/>
    <property type="match status" value="1"/>
</dbReference>
<comment type="caution">
    <text evidence="3">The sequence shown here is derived from an EMBL/GenBank/DDBJ whole genome shotgun (WGS) entry which is preliminary data.</text>
</comment>
<dbReference type="HOGENOM" id="CLU_030292_0_0_1"/>
<dbReference type="AlphaFoldDB" id="K0KW21"/>
<dbReference type="PROSITE" id="PS51140">
    <property type="entry name" value="CUE"/>
    <property type="match status" value="1"/>
</dbReference>
<dbReference type="GO" id="GO:0043130">
    <property type="term" value="F:ubiquitin binding"/>
    <property type="evidence" value="ECO:0007669"/>
    <property type="project" value="InterPro"/>
</dbReference>
<gene>
    <name evidence="3" type="ORF">BN7_5766</name>
</gene>
<sequence>MSDIEEEQYVELPIVNFPPFKLRSSMVDKDPVIWVHLIEVYINYIQTILQLKVQISPKSEQQLCLFVKSYLHEIAEEQGQILSLGLINVQITQNLDILRSWILELIKQYGVLNLKLNGGALWDFAKIYSLKNTSTVRGIIDGTLKPKDKKSINSISLVHKHIDSIISNGKFDKIDLQTLATLLENKSKSSPSSSSSSQKAPKKPQNKIAKAKKTASFSETFVTVPFIENLEKLYANEEGRFAKTAKDIAVLSLISIPISKVASIGTELGVNTLQSLSLYPLFGGIIASSSFHLLNPGIEQRFPFLIKKPKPDVKEDDINTLIDLFPDLTISHTEKLLKKYKNNVEEVTNLLLEHPEAAIEKEEEITRHTMGGSNLEKDKVMGKKVLGKKSSNTYHVPDEHKNRTLTAALKLMYESDEDEHDDTYDEAEAVQNDGEKSKYDKIEKTLWEIFKKDPSVFEKSNRKSRSKQELVKETGWSHEQIEGWARMLQKQPKRVKILESKYMFRGNKPQRSFRSEQDEEIEEERRGPSTNNKQSQKKPPQQQAQGNNSNPQNVKKQQARNEKNKSSRANHNRKSGHDKKMAKGM</sequence>
<feature type="compositionally biased region" description="Basic residues" evidence="1">
    <location>
        <begin position="200"/>
        <end position="211"/>
    </location>
</feature>
<dbReference type="Gene3D" id="1.10.8.10">
    <property type="entry name" value="DNA helicase RuvA subunit, C-terminal domain"/>
    <property type="match status" value="1"/>
</dbReference>
<dbReference type="STRING" id="1206466.K0KW21"/>
<feature type="compositionally biased region" description="Low complexity" evidence="1">
    <location>
        <begin position="531"/>
        <end position="548"/>
    </location>
</feature>
<feature type="compositionally biased region" description="Basic residues" evidence="1">
    <location>
        <begin position="566"/>
        <end position="577"/>
    </location>
</feature>
<dbReference type="InterPro" id="IPR041808">
    <property type="entry name" value="Cue3_CUE"/>
</dbReference>
<reference evidence="3 4" key="1">
    <citation type="journal article" date="2012" name="Eukaryot. Cell">
        <title>Draft genome sequence of Wickerhamomyces ciferrii NRRL Y-1031 F-60-10.</title>
        <authorList>
            <person name="Schneider J."/>
            <person name="Andrea H."/>
            <person name="Blom J."/>
            <person name="Jaenicke S."/>
            <person name="Ruckert C."/>
            <person name="Schorsch C."/>
            <person name="Szczepanowski R."/>
            <person name="Farwick M."/>
            <person name="Goesmann A."/>
            <person name="Puhler A."/>
            <person name="Schaffer S."/>
            <person name="Tauch A."/>
            <person name="Kohler T."/>
            <person name="Brinkrolf K."/>
        </authorList>
    </citation>
    <scope>NUCLEOTIDE SEQUENCE [LARGE SCALE GENOMIC DNA]</scope>
    <source>
        <strain evidence="4">ATCC 14091 / BCRC 22168 / CBS 111 / JCM 3599 / NBRC 0793 / NRRL Y-1031 F-60-10</strain>
    </source>
</reference>
<accession>K0KW21</accession>
<dbReference type="InParanoid" id="K0KW21"/>
<dbReference type="eggNOG" id="ENOG502RV3A">
    <property type="taxonomic scope" value="Eukaryota"/>
</dbReference>
<proteinExistence type="predicted"/>
<dbReference type="SMART" id="SM00546">
    <property type="entry name" value="CUE"/>
    <property type="match status" value="1"/>
</dbReference>
<feature type="compositionally biased region" description="Low complexity" evidence="1">
    <location>
        <begin position="188"/>
        <end position="199"/>
    </location>
</feature>
<name>K0KW21_WICCF</name>
<dbReference type="Proteomes" id="UP000009328">
    <property type="component" value="Unassembled WGS sequence"/>
</dbReference>
<protein>
    <recommendedName>
        <fullName evidence="2">CUE domain-containing protein</fullName>
    </recommendedName>
</protein>
<feature type="region of interest" description="Disordered" evidence="1">
    <location>
        <begin position="187"/>
        <end position="211"/>
    </location>
</feature>
<feature type="domain" description="CUE" evidence="2">
    <location>
        <begin position="313"/>
        <end position="356"/>
    </location>
</feature>
<dbReference type="PANTHER" id="PTHR21494:SF0">
    <property type="entry name" value="ACTIVATING SIGNAL COINTEGRATOR 1 COMPLEX SUBUNIT 2"/>
    <property type="match status" value="1"/>
</dbReference>
<organism evidence="3 4">
    <name type="scientific">Wickerhamomyces ciferrii (strain ATCC 14091 / BCRC 22168 / CBS 111 / JCM 3599 / NBRC 0793 / NRRL Y-1031 F-60-10)</name>
    <name type="common">Yeast</name>
    <name type="synonym">Pichia ciferrii</name>
    <dbReference type="NCBI Taxonomy" id="1206466"/>
    <lineage>
        <taxon>Eukaryota</taxon>
        <taxon>Fungi</taxon>
        <taxon>Dikarya</taxon>
        <taxon>Ascomycota</taxon>
        <taxon>Saccharomycotina</taxon>
        <taxon>Saccharomycetes</taxon>
        <taxon>Phaffomycetales</taxon>
        <taxon>Wickerhamomycetaceae</taxon>
        <taxon>Wickerhamomyces</taxon>
    </lineage>
</organism>
<dbReference type="InterPro" id="IPR052586">
    <property type="entry name" value="ASCC2"/>
</dbReference>
<feature type="region of interest" description="Disordered" evidence="1">
    <location>
        <begin position="500"/>
        <end position="585"/>
    </location>
</feature>
<dbReference type="PANTHER" id="PTHR21494">
    <property type="entry name" value="ACTIVATING SIGNAL COINTEGRATOR 1 COMPLEX SUBUNIT 2 ASC-1 COMPLEX SUBUNIT P100"/>
    <property type="match status" value="1"/>
</dbReference>
<dbReference type="CDD" id="cd14373">
    <property type="entry name" value="CUE_Cue3p_like"/>
    <property type="match status" value="1"/>
</dbReference>
<dbReference type="EMBL" id="CAIF01000232">
    <property type="protein sequence ID" value="CCH46177.1"/>
    <property type="molecule type" value="Genomic_DNA"/>
</dbReference>
<evidence type="ECO:0000313" key="4">
    <source>
        <dbReference type="Proteomes" id="UP000009328"/>
    </source>
</evidence>
<evidence type="ECO:0000259" key="2">
    <source>
        <dbReference type="PROSITE" id="PS51140"/>
    </source>
</evidence>
<dbReference type="Pfam" id="PF02845">
    <property type="entry name" value="CUE"/>
    <property type="match status" value="1"/>
</dbReference>
<evidence type="ECO:0000313" key="3">
    <source>
        <dbReference type="EMBL" id="CCH46177.1"/>
    </source>
</evidence>
<evidence type="ECO:0000256" key="1">
    <source>
        <dbReference type="SAM" id="MobiDB-lite"/>
    </source>
</evidence>
<keyword evidence="4" id="KW-1185">Reference proteome</keyword>
<dbReference type="InterPro" id="IPR003892">
    <property type="entry name" value="CUE"/>
</dbReference>